<protein>
    <submittedName>
        <fullName evidence="2">Ribonuclease H</fullName>
    </submittedName>
</protein>
<dbReference type="PROSITE" id="PS50879">
    <property type="entry name" value="RNASE_H_1"/>
    <property type="match status" value="1"/>
</dbReference>
<organism evidence="2 3">
    <name type="scientific">bacterium (Candidatus Ratteibacteria) CG_4_10_14_3_um_filter_41_18</name>
    <dbReference type="NCBI Taxonomy" id="2014287"/>
    <lineage>
        <taxon>Bacteria</taxon>
        <taxon>Candidatus Ratteibacteria</taxon>
    </lineage>
</organism>
<dbReference type="SUPFAM" id="SSF53098">
    <property type="entry name" value="Ribonuclease H-like"/>
    <property type="match status" value="1"/>
</dbReference>
<dbReference type="Proteomes" id="UP000229703">
    <property type="component" value="Unassembled WGS sequence"/>
</dbReference>
<dbReference type="PANTHER" id="PTHR48475:SF1">
    <property type="entry name" value="RNASE H TYPE-1 DOMAIN-CONTAINING PROTEIN"/>
    <property type="match status" value="1"/>
</dbReference>
<dbReference type="GO" id="GO:0003676">
    <property type="term" value="F:nucleic acid binding"/>
    <property type="evidence" value="ECO:0007669"/>
    <property type="project" value="InterPro"/>
</dbReference>
<evidence type="ECO:0000313" key="3">
    <source>
        <dbReference type="Proteomes" id="UP000229703"/>
    </source>
</evidence>
<feature type="domain" description="RNase H type-1" evidence="1">
    <location>
        <begin position="1"/>
        <end position="131"/>
    </location>
</feature>
<name>A0A2M7M2D3_9BACT</name>
<gene>
    <name evidence="2" type="ORF">COZ37_05690</name>
</gene>
<proteinExistence type="predicted"/>
<dbReference type="InterPro" id="IPR036397">
    <property type="entry name" value="RNaseH_sf"/>
</dbReference>
<dbReference type="Pfam" id="PF13456">
    <property type="entry name" value="RVT_3"/>
    <property type="match status" value="1"/>
</dbReference>
<dbReference type="InterPro" id="IPR002156">
    <property type="entry name" value="RNaseH_domain"/>
</dbReference>
<dbReference type="PANTHER" id="PTHR48475">
    <property type="entry name" value="RIBONUCLEASE H"/>
    <property type="match status" value="1"/>
</dbReference>
<sequence length="132" mass="14787">MKKITLYIDGSAKGNPGKAAIGIVIYNQKGVSIKKVSKYIGIATNNVAEYLAFIYGLQEALMLKANNVCLYTDSELLVKQMNGLYRVKDNLLFQLFLLGQHLKKSFEKIEFIHISHSENKEADHLANVAILK</sequence>
<evidence type="ECO:0000259" key="1">
    <source>
        <dbReference type="PROSITE" id="PS50879"/>
    </source>
</evidence>
<evidence type="ECO:0000313" key="2">
    <source>
        <dbReference type="EMBL" id="PIX76861.1"/>
    </source>
</evidence>
<comment type="caution">
    <text evidence="2">The sequence shown here is derived from an EMBL/GenBank/DDBJ whole genome shotgun (WGS) entry which is preliminary data.</text>
</comment>
<dbReference type="GO" id="GO:0004523">
    <property type="term" value="F:RNA-DNA hybrid ribonuclease activity"/>
    <property type="evidence" value="ECO:0007669"/>
    <property type="project" value="InterPro"/>
</dbReference>
<dbReference type="Gene3D" id="3.30.420.10">
    <property type="entry name" value="Ribonuclease H-like superfamily/Ribonuclease H"/>
    <property type="match status" value="1"/>
</dbReference>
<dbReference type="EMBL" id="PFJK01000256">
    <property type="protein sequence ID" value="PIX76861.1"/>
    <property type="molecule type" value="Genomic_DNA"/>
</dbReference>
<dbReference type="AlphaFoldDB" id="A0A2M7M2D3"/>
<reference evidence="3" key="1">
    <citation type="submission" date="2017-09" db="EMBL/GenBank/DDBJ databases">
        <title>Depth-based differentiation of microbial function through sediment-hosted aquifers and enrichment of novel symbionts in the deep terrestrial subsurface.</title>
        <authorList>
            <person name="Probst A.J."/>
            <person name="Ladd B."/>
            <person name="Jarett J.K."/>
            <person name="Geller-Mcgrath D.E."/>
            <person name="Sieber C.M.K."/>
            <person name="Emerson J.B."/>
            <person name="Anantharaman K."/>
            <person name="Thomas B.C."/>
            <person name="Malmstrom R."/>
            <person name="Stieglmeier M."/>
            <person name="Klingl A."/>
            <person name="Woyke T."/>
            <person name="Ryan C.M."/>
            <person name="Banfield J.F."/>
        </authorList>
    </citation>
    <scope>NUCLEOTIDE SEQUENCE [LARGE SCALE GENOMIC DNA]</scope>
</reference>
<dbReference type="CDD" id="cd09279">
    <property type="entry name" value="RNase_HI_like"/>
    <property type="match status" value="1"/>
</dbReference>
<dbReference type="FunFam" id="3.30.420.10:FF:000076">
    <property type="entry name" value="RBR-type E3 ubiquitin transferase"/>
    <property type="match status" value="1"/>
</dbReference>
<dbReference type="InterPro" id="IPR012337">
    <property type="entry name" value="RNaseH-like_sf"/>
</dbReference>
<accession>A0A2M7M2D3</accession>